<proteinExistence type="predicted"/>
<reference evidence="3" key="1">
    <citation type="submission" date="2019-04" db="EMBL/GenBank/DDBJ databases">
        <authorList>
            <person name="Alioto T."/>
            <person name="Alioto T."/>
        </authorList>
    </citation>
    <scope>NUCLEOTIDE SEQUENCE [LARGE SCALE GENOMIC DNA]</scope>
</reference>
<feature type="compositionally biased region" description="Low complexity" evidence="1">
    <location>
        <begin position="15"/>
        <end position="26"/>
    </location>
</feature>
<feature type="region of interest" description="Disordered" evidence="1">
    <location>
        <begin position="1"/>
        <end position="43"/>
    </location>
</feature>
<evidence type="ECO:0000313" key="2">
    <source>
        <dbReference type="EMBL" id="KAF7484999.1"/>
    </source>
</evidence>
<dbReference type="AlphaFoldDB" id="A0A5E4AML5"/>
<accession>A0A5E4AML5</accession>
<sequence>MREETPERGTPGKGRAAARAFSAGPPSRRRSPPERRAPSSHPQSAYKWLLQDYQLLAASEDTYSSCEGLTNC</sequence>
<dbReference type="EMBL" id="CABDUW010000090">
    <property type="protein sequence ID" value="VTJ57991.1"/>
    <property type="molecule type" value="Genomic_DNA"/>
</dbReference>
<dbReference type="Proteomes" id="UP000662637">
    <property type="component" value="Unassembled WGS sequence"/>
</dbReference>
<evidence type="ECO:0000313" key="3">
    <source>
        <dbReference type="EMBL" id="VTJ57991.1"/>
    </source>
</evidence>
<gene>
    <name evidence="2" type="ORF">GHT09_003429</name>
    <name evidence="3" type="ORF">MONAX_5E028725</name>
</gene>
<organism evidence="3">
    <name type="scientific">Marmota monax</name>
    <name type="common">Woodchuck</name>
    <dbReference type="NCBI Taxonomy" id="9995"/>
    <lineage>
        <taxon>Eukaryota</taxon>
        <taxon>Metazoa</taxon>
        <taxon>Chordata</taxon>
        <taxon>Craniata</taxon>
        <taxon>Vertebrata</taxon>
        <taxon>Euteleostomi</taxon>
        <taxon>Mammalia</taxon>
        <taxon>Eutheria</taxon>
        <taxon>Euarchontoglires</taxon>
        <taxon>Glires</taxon>
        <taxon>Rodentia</taxon>
        <taxon>Sciuromorpha</taxon>
        <taxon>Sciuridae</taxon>
        <taxon>Xerinae</taxon>
        <taxon>Marmotini</taxon>
        <taxon>Marmota</taxon>
    </lineage>
</organism>
<name>A0A5E4AML5_MARMO</name>
<dbReference type="EMBL" id="WJEC01000167">
    <property type="protein sequence ID" value="KAF7484999.1"/>
    <property type="molecule type" value="Genomic_DNA"/>
</dbReference>
<reference evidence="2" key="2">
    <citation type="submission" date="2020-08" db="EMBL/GenBank/DDBJ databases">
        <authorList>
            <person name="Shumante A."/>
            <person name="Zimin A.V."/>
            <person name="Puiu D."/>
            <person name="Salzberg S.L."/>
        </authorList>
    </citation>
    <scope>NUCLEOTIDE SEQUENCE</scope>
    <source>
        <strain evidence="2">WC2-LM</strain>
        <tissue evidence="2">Liver</tissue>
    </source>
</reference>
<protein>
    <submittedName>
        <fullName evidence="3">Uncharacterized protein</fullName>
    </submittedName>
</protein>
<evidence type="ECO:0000256" key="1">
    <source>
        <dbReference type="SAM" id="MobiDB-lite"/>
    </source>
</evidence>